<feature type="compositionally biased region" description="Basic and acidic residues" evidence="1">
    <location>
        <begin position="167"/>
        <end position="184"/>
    </location>
</feature>
<dbReference type="AlphaFoldDB" id="A0A8U0IKG1"/>
<evidence type="ECO:0000313" key="4">
    <source>
        <dbReference type="Proteomes" id="UP000830434"/>
    </source>
</evidence>
<sequence length="201" mass="21882">MAALERAATPGEVTPELAERVASSLRERHAPVQADYGLVTYDGAADGAVGTVSGPTVGVLLANNPRTRLPWYKVYLLVTAVSTGLLALIRFDVAPFDVIGPTAAAALVVALFAATSLAHWYDVYRWRRATEDTPPDFAVTLDEEVTYRETLDDLERETSEDEFETDASVRDESREDASDESRENADDETSDDVNGDDDRGP</sequence>
<keyword evidence="2" id="KW-0472">Membrane</keyword>
<feature type="region of interest" description="Disordered" evidence="1">
    <location>
        <begin position="151"/>
        <end position="201"/>
    </location>
</feature>
<accession>A0A8U0IKG1</accession>
<feature type="transmembrane region" description="Helical" evidence="2">
    <location>
        <begin position="74"/>
        <end position="91"/>
    </location>
</feature>
<dbReference type="Proteomes" id="UP000830434">
    <property type="component" value="Chromosome"/>
</dbReference>
<name>A0A8U0IKG1_9EURY</name>
<evidence type="ECO:0000256" key="1">
    <source>
        <dbReference type="SAM" id="MobiDB-lite"/>
    </source>
</evidence>
<reference evidence="3" key="1">
    <citation type="submission" date="2022-04" db="EMBL/GenBank/DDBJ databases">
        <title>Diverse halophilic archaea isolated from saline environments.</title>
        <authorList>
            <person name="Cui H.-L."/>
        </authorList>
    </citation>
    <scope>NUCLEOTIDE SEQUENCE</scope>
    <source>
        <strain evidence="3">XZYJT40</strain>
    </source>
</reference>
<dbReference type="EMBL" id="CP096658">
    <property type="protein sequence ID" value="UPW00539.1"/>
    <property type="molecule type" value="Genomic_DNA"/>
</dbReference>
<keyword evidence="4" id="KW-1185">Reference proteome</keyword>
<gene>
    <name evidence="3" type="ORF">M0R88_00190</name>
</gene>
<evidence type="ECO:0000256" key="2">
    <source>
        <dbReference type="SAM" id="Phobius"/>
    </source>
</evidence>
<keyword evidence="2" id="KW-0812">Transmembrane</keyword>
<feature type="transmembrane region" description="Helical" evidence="2">
    <location>
        <begin position="103"/>
        <end position="121"/>
    </location>
</feature>
<evidence type="ECO:0000313" key="3">
    <source>
        <dbReference type="EMBL" id="UPW00539.1"/>
    </source>
</evidence>
<protein>
    <submittedName>
        <fullName evidence="3">Uncharacterized protein</fullName>
    </submittedName>
</protein>
<dbReference type="KEGG" id="haxz:M0R88_00190"/>
<feature type="compositionally biased region" description="Acidic residues" evidence="1">
    <location>
        <begin position="185"/>
        <end position="195"/>
    </location>
</feature>
<proteinExistence type="predicted"/>
<organism evidence="3 4">
    <name type="scientific">Halorussus gelatinilyticus</name>
    <dbReference type="NCBI Taxonomy" id="2937524"/>
    <lineage>
        <taxon>Archaea</taxon>
        <taxon>Methanobacteriati</taxon>
        <taxon>Methanobacteriota</taxon>
        <taxon>Stenosarchaea group</taxon>
        <taxon>Halobacteria</taxon>
        <taxon>Halobacteriales</taxon>
        <taxon>Haladaptataceae</taxon>
        <taxon>Halorussus</taxon>
    </lineage>
</organism>
<keyword evidence="2" id="KW-1133">Transmembrane helix</keyword>